<dbReference type="EMBL" id="JAIWYP010000004">
    <property type="protein sequence ID" value="KAH3831762.1"/>
    <property type="molecule type" value="Genomic_DNA"/>
</dbReference>
<keyword evidence="7" id="KW-1185">Reference proteome</keyword>
<dbReference type="EC" id="2.7.-.-" evidence="4"/>
<dbReference type="PANTHER" id="PTHR12400:SF21">
    <property type="entry name" value="KINASE"/>
    <property type="match status" value="1"/>
</dbReference>
<evidence type="ECO:0000256" key="3">
    <source>
        <dbReference type="ARBA" id="ARBA00022777"/>
    </source>
</evidence>
<name>A0A9D4HBL0_DREPO</name>
<feature type="region of interest" description="Disordered" evidence="5">
    <location>
        <begin position="1"/>
        <end position="24"/>
    </location>
</feature>
<dbReference type="SUPFAM" id="SSF56104">
    <property type="entry name" value="SAICAR synthase-like"/>
    <property type="match status" value="1"/>
</dbReference>
<dbReference type="InterPro" id="IPR005522">
    <property type="entry name" value="IPK"/>
</dbReference>
<dbReference type="Proteomes" id="UP000828390">
    <property type="component" value="Unassembled WGS sequence"/>
</dbReference>
<dbReference type="GO" id="GO:0046854">
    <property type="term" value="P:phosphatidylinositol phosphate biosynthetic process"/>
    <property type="evidence" value="ECO:0007669"/>
    <property type="project" value="TreeGrafter"/>
</dbReference>
<evidence type="ECO:0000256" key="2">
    <source>
        <dbReference type="ARBA" id="ARBA00022679"/>
    </source>
</evidence>
<dbReference type="GO" id="GO:0000828">
    <property type="term" value="F:inositol hexakisphosphate kinase activity"/>
    <property type="evidence" value="ECO:0007669"/>
    <property type="project" value="TreeGrafter"/>
</dbReference>
<reference evidence="6" key="1">
    <citation type="journal article" date="2019" name="bioRxiv">
        <title>The Genome of the Zebra Mussel, Dreissena polymorpha: A Resource for Invasive Species Research.</title>
        <authorList>
            <person name="McCartney M.A."/>
            <person name="Auch B."/>
            <person name="Kono T."/>
            <person name="Mallez S."/>
            <person name="Zhang Y."/>
            <person name="Obille A."/>
            <person name="Becker A."/>
            <person name="Abrahante J.E."/>
            <person name="Garbe J."/>
            <person name="Badalamenti J.P."/>
            <person name="Herman A."/>
            <person name="Mangelson H."/>
            <person name="Liachko I."/>
            <person name="Sullivan S."/>
            <person name="Sone E.D."/>
            <person name="Koren S."/>
            <person name="Silverstein K.A.T."/>
            <person name="Beckman K.B."/>
            <person name="Gohl D.M."/>
        </authorList>
    </citation>
    <scope>NUCLEOTIDE SEQUENCE</scope>
    <source>
        <strain evidence="6">Duluth1</strain>
        <tissue evidence="6">Whole animal</tissue>
    </source>
</reference>
<keyword evidence="2 4" id="KW-0808">Transferase</keyword>
<dbReference type="PANTHER" id="PTHR12400">
    <property type="entry name" value="INOSITOL POLYPHOSPHATE KINASE"/>
    <property type="match status" value="1"/>
</dbReference>
<accession>A0A9D4HBL0</accession>
<evidence type="ECO:0000313" key="7">
    <source>
        <dbReference type="Proteomes" id="UP000828390"/>
    </source>
</evidence>
<dbReference type="GO" id="GO:0032958">
    <property type="term" value="P:inositol phosphate biosynthetic process"/>
    <property type="evidence" value="ECO:0007669"/>
    <property type="project" value="InterPro"/>
</dbReference>
<sequence length="450" mass="50437">MHRSYESKVSDSKSPCTDTSSNMRECSLQDHNKTLNSEPVQLQPFIHQVGGHSCVLRFNETTLCKPLITREHVFYESVPAELKEFIPDYRGTIEVGLHKDDYGQITFIGYVNGGQRIGQTLHRSSPKLYQRGTSPNSSESESDASHSPVPVKKKKPAIATDNAAFSPIQQPGVDNSPPPGIMFHSPDPKGSQTAAGCNPWSVHSHKRQLAAMKKENTESNLQKFILLENVAAKFKYPCILDLKMGTRQHGDDAPESKKISQTRKCQITTSSAVGLRLIGMQVYQSTSGQYVCQNKYFGRKLTVEGFKDVLESFLFDGRKMRVELLPPILSRLRNLCQIVEKQDSFRFYSSSLLIMYGGIEWSKSDNDEDPLQSSANCEAASDCKGQPPCQCESDVVDIRMIDFAHSTHRGFHEDTAHSGVDQGYLFGVRNLIEIFNNIQHKYSVPQNKHD</sequence>
<proteinExistence type="inferred from homology"/>
<protein>
    <recommendedName>
        <fullName evidence="4">Kinase</fullName>
        <ecNumber evidence="4">2.7.-.-</ecNumber>
    </recommendedName>
</protein>
<dbReference type="Pfam" id="PF03770">
    <property type="entry name" value="IPK"/>
    <property type="match status" value="1"/>
</dbReference>
<evidence type="ECO:0000256" key="4">
    <source>
        <dbReference type="RuleBase" id="RU363090"/>
    </source>
</evidence>
<organism evidence="6 7">
    <name type="scientific">Dreissena polymorpha</name>
    <name type="common">Zebra mussel</name>
    <name type="synonym">Mytilus polymorpha</name>
    <dbReference type="NCBI Taxonomy" id="45954"/>
    <lineage>
        <taxon>Eukaryota</taxon>
        <taxon>Metazoa</taxon>
        <taxon>Spiralia</taxon>
        <taxon>Lophotrochozoa</taxon>
        <taxon>Mollusca</taxon>
        <taxon>Bivalvia</taxon>
        <taxon>Autobranchia</taxon>
        <taxon>Heteroconchia</taxon>
        <taxon>Euheterodonta</taxon>
        <taxon>Imparidentia</taxon>
        <taxon>Neoheterodontei</taxon>
        <taxon>Myida</taxon>
        <taxon>Dreissenoidea</taxon>
        <taxon>Dreissenidae</taxon>
        <taxon>Dreissena</taxon>
    </lineage>
</organism>
<gene>
    <name evidence="6" type="ORF">DPMN_105032</name>
</gene>
<comment type="caution">
    <text evidence="6">The sequence shown here is derived from an EMBL/GenBank/DDBJ whole genome shotgun (WGS) entry which is preliminary data.</text>
</comment>
<dbReference type="AlphaFoldDB" id="A0A9D4HBL0"/>
<evidence type="ECO:0000313" key="6">
    <source>
        <dbReference type="EMBL" id="KAH3831762.1"/>
    </source>
</evidence>
<dbReference type="Gene3D" id="3.30.470.160">
    <property type="entry name" value="Inositol polyphosphate kinase"/>
    <property type="match status" value="1"/>
</dbReference>
<comment type="similarity">
    <text evidence="1 4">Belongs to the inositol phosphokinase (IPK) family.</text>
</comment>
<dbReference type="OrthoDB" id="2573163at2759"/>
<feature type="compositionally biased region" description="Basic and acidic residues" evidence="5">
    <location>
        <begin position="1"/>
        <end position="11"/>
    </location>
</feature>
<feature type="region of interest" description="Disordered" evidence="5">
    <location>
        <begin position="122"/>
        <end position="155"/>
    </location>
</feature>
<feature type="compositionally biased region" description="Low complexity" evidence="5">
    <location>
        <begin position="134"/>
        <end position="150"/>
    </location>
</feature>
<feature type="compositionally biased region" description="Polar residues" evidence="5">
    <location>
        <begin position="12"/>
        <end position="24"/>
    </location>
</feature>
<keyword evidence="3 4" id="KW-0418">Kinase</keyword>
<reference evidence="6" key="2">
    <citation type="submission" date="2020-11" db="EMBL/GenBank/DDBJ databases">
        <authorList>
            <person name="McCartney M.A."/>
            <person name="Auch B."/>
            <person name="Kono T."/>
            <person name="Mallez S."/>
            <person name="Becker A."/>
            <person name="Gohl D.M."/>
            <person name="Silverstein K.A.T."/>
            <person name="Koren S."/>
            <person name="Bechman K.B."/>
            <person name="Herman A."/>
            <person name="Abrahante J.E."/>
            <person name="Garbe J."/>
        </authorList>
    </citation>
    <scope>NUCLEOTIDE SEQUENCE</scope>
    <source>
        <strain evidence="6">Duluth1</strain>
        <tissue evidence="6">Whole animal</tissue>
    </source>
</reference>
<evidence type="ECO:0000256" key="1">
    <source>
        <dbReference type="ARBA" id="ARBA00007374"/>
    </source>
</evidence>
<dbReference type="InterPro" id="IPR038286">
    <property type="entry name" value="IPK_sf"/>
</dbReference>
<dbReference type="GO" id="GO:0005634">
    <property type="term" value="C:nucleus"/>
    <property type="evidence" value="ECO:0007669"/>
    <property type="project" value="TreeGrafter"/>
</dbReference>
<evidence type="ECO:0000256" key="5">
    <source>
        <dbReference type="SAM" id="MobiDB-lite"/>
    </source>
</evidence>
<dbReference type="GO" id="GO:0005737">
    <property type="term" value="C:cytoplasm"/>
    <property type="evidence" value="ECO:0007669"/>
    <property type="project" value="TreeGrafter"/>
</dbReference>